<gene>
    <name evidence="3" type="ORF">FRZ67_02600</name>
</gene>
<sequence length="277" mass="30886">MKKIIVATDFSATAANAAKYAAQMALAVDAELHLLHIYELPVVYMELPISMTDAELTANARKAMNELKNSLFALTNNKVHIKSEIVMGTFFTELNTICNKIHPFAVIMGSQGKTAAERLFFGTHAVYAMKHLPWSLIAVPPEAKFSAIKTIGLACDFENVSETIPVDEIRSMVTDFDATLHILNIGKQDGFDSAIVRQSRILREKLSSSKPVYHFLADKNIDEGILNFAEKNKIDLLVIIPKSHSLIDKLMHKSHTRQMVLHSSYVPVMALHPEYHA</sequence>
<evidence type="ECO:0000313" key="4">
    <source>
        <dbReference type="Proteomes" id="UP000321533"/>
    </source>
</evidence>
<comment type="similarity">
    <text evidence="1">Belongs to the universal stress protein A family.</text>
</comment>
<dbReference type="CDD" id="cd00293">
    <property type="entry name" value="USP-like"/>
    <property type="match status" value="1"/>
</dbReference>
<evidence type="ECO:0000259" key="2">
    <source>
        <dbReference type="Pfam" id="PF00582"/>
    </source>
</evidence>
<name>A0A5B8V511_9BACT</name>
<dbReference type="Proteomes" id="UP000321533">
    <property type="component" value="Chromosome"/>
</dbReference>
<accession>A0A5B8V511</accession>
<dbReference type="RefSeq" id="WP_147188048.1">
    <property type="nucleotide sequence ID" value="NZ_CP042435.1"/>
</dbReference>
<dbReference type="AlphaFoldDB" id="A0A5B8V511"/>
<reference evidence="3 4" key="1">
    <citation type="journal article" date="2016" name="Int. J. Syst. Evol. Microbiol.">
        <title>Panacibacter ginsenosidivorans gen. nov., sp. nov., with ginsenoside converting activity isolated from soil of a ginseng field.</title>
        <authorList>
            <person name="Siddiqi M.Z."/>
            <person name="Muhammad Shafi S."/>
            <person name="Choi K.D."/>
            <person name="Im W.T."/>
        </authorList>
    </citation>
    <scope>NUCLEOTIDE SEQUENCE [LARGE SCALE GENOMIC DNA]</scope>
    <source>
        <strain evidence="3 4">Gsoil1550</strain>
    </source>
</reference>
<feature type="domain" description="UspA" evidence="2">
    <location>
        <begin position="1"/>
        <end position="140"/>
    </location>
</feature>
<dbReference type="InterPro" id="IPR014729">
    <property type="entry name" value="Rossmann-like_a/b/a_fold"/>
</dbReference>
<dbReference type="PANTHER" id="PTHR46268:SF6">
    <property type="entry name" value="UNIVERSAL STRESS PROTEIN UP12"/>
    <property type="match status" value="1"/>
</dbReference>
<keyword evidence="4" id="KW-1185">Reference proteome</keyword>
<evidence type="ECO:0000256" key="1">
    <source>
        <dbReference type="ARBA" id="ARBA00008791"/>
    </source>
</evidence>
<proteinExistence type="inferred from homology"/>
<protein>
    <submittedName>
        <fullName evidence="3">Universal stress protein</fullName>
    </submittedName>
</protein>
<dbReference type="SUPFAM" id="SSF52402">
    <property type="entry name" value="Adenine nucleotide alpha hydrolases-like"/>
    <property type="match status" value="2"/>
</dbReference>
<organism evidence="3 4">
    <name type="scientific">Panacibacter ginsenosidivorans</name>
    <dbReference type="NCBI Taxonomy" id="1813871"/>
    <lineage>
        <taxon>Bacteria</taxon>
        <taxon>Pseudomonadati</taxon>
        <taxon>Bacteroidota</taxon>
        <taxon>Chitinophagia</taxon>
        <taxon>Chitinophagales</taxon>
        <taxon>Chitinophagaceae</taxon>
        <taxon>Panacibacter</taxon>
    </lineage>
</organism>
<dbReference type="PANTHER" id="PTHR46268">
    <property type="entry name" value="STRESS RESPONSE PROTEIN NHAX"/>
    <property type="match status" value="1"/>
</dbReference>
<dbReference type="Gene3D" id="3.40.50.620">
    <property type="entry name" value="HUPs"/>
    <property type="match status" value="2"/>
</dbReference>
<dbReference type="EMBL" id="CP042435">
    <property type="protein sequence ID" value="QEC66248.1"/>
    <property type="molecule type" value="Genomic_DNA"/>
</dbReference>
<dbReference type="KEGG" id="pgin:FRZ67_02600"/>
<dbReference type="OrthoDB" id="9788959at2"/>
<dbReference type="InterPro" id="IPR006016">
    <property type="entry name" value="UspA"/>
</dbReference>
<evidence type="ECO:0000313" key="3">
    <source>
        <dbReference type="EMBL" id="QEC66248.1"/>
    </source>
</evidence>
<dbReference type="Pfam" id="PF00582">
    <property type="entry name" value="Usp"/>
    <property type="match status" value="1"/>
</dbReference>